<feature type="compositionally biased region" description="Basic residues" evidence="1">
    <location>
        <begin position="348"/>
        <end position="357"/>
    </location>
</feature>
<comment type="caution">
    <text evidence="2">The sequence shown here is derived from an EMBL/GenBank/DDBJ whole genome shotgun (WGS) entry which is preliminary data.</text>
</comment>
<dbReference type="AlphaFoldDB" id="A0A812LI47"/>
<evidence type="ECO:0000256" key="1">
    <source>
        <dbReference type="SAM" id="MobiDB-lite"/>
    </source>
</evidence>
<dbReference type="OrthoDB" id="443631at2759"/>
<feature type="compositionally biased region" description="Low complexity" evidence="1">
    <location>
        <begin position="689"/>
        <end position="712"/>
    </location>
</feature>
<feature type="region of interest" description="Disordered" evidence="1">
    <location>
        <begin position="689"/>
        <end position="744"/>
    </location>
</feature>
<feature type="compositionally biased region" description="Acidic residues" evidence="1">
    <location>
        <begin position="165"/>
        <end position="175"/>
    </location>
</feature>
<protein>
    <submittedName>
        <fullName evidence="2">Uncharacterized protein</fullName>
    </submittedName>
</protein>
<reference evidence="2" key="1">
    <citation type="submission" date="2021-02" db="EMBL/GenBank/DDBJ databases">
        <authorList>
            <person name="Dougan E. K."/>
            <person name="Rhodes N."/>
            <person name="Thang M."/>
            <person name="Chan C."/>
        </authorList>
    </citation>
    <scope>NUCLEOTIDE SEQUENCE</scope>
</reference>
<accession>A0A812LI47</accession>
<dbReference type="EMBL" id="CAJNJA010008982">
    <property type="protein sequence ID" value="CAE7242069.1"/>
    <property type="molecule type" value="Genomic_DNA"/>
</dbReference>
<feature type="region of interest" description="Disordered" evidence="1">
    <location>
        <begin position="479"/>
        <end position="522"/>
    </location>
</feature>
<evidence type="ECO:0000313" key="2">
    <source>
        <dbReference type="EMBL" id="CAE7242069.1"/>
    </source>
</evidence>
<feature type="compositionally biased region" description="Low complexity" evidence="1">
    <location>
        <begin position="370"/>
        <end position="380"/>
    </location>
</feature>
<feature type="compositionally biased region" description="Basic and acidic residues" evidence="1">
    <location>
        <begin position="382"/>
        <end position="400"/>
    </location>
</feature>
<dbReference type="Proteomes" id="UP000601435">
    <property type="component" value="Unassembled WGS sequence"/>
</dbReference>
<sequence>RCSCSALEDGSHFVKHLPREAAKPRRTAAEQRAYLDRLVKPRAEETQLAPELDEVIVEAGRRLLKNGITWPSFSSPSESRAKKAQSRTRLAQAGALAISSEPKDVHSRLRLPRSRPSSAELRRRDSAPLQPLQALEAPFESAPPKSPPPESPPAPAEQEVSAEGLEQEETPEADTETAKEEMPGEPEVVLEESIESVESTGAWLERLLGPAKFGIDQKRSCKEQRERLEELAKPRQVKEPLPEPTAKPARPRSPRSQREACKRLAQPRKPKEEPPSADHAVHAGEEGDLEPQSQEPAQPEAPSVSDPLEEDLEEPPVKIIPSLLAQCPSRLERIDEEAKEAKRESLRARSRGHRSPGRTRSQGASLRRGAPAPYAVPVVPKHLVDGPPRPEHAKGKDAKGEKKRRMSGQGANGASGPSGPSRADSPEEEELSPDEAAKLLSFLGEEGVSEGHGEESAACEQMLHSIDALYTQFMAATSDTSALPDGNSPEAQAERDLGTLEGTDEPSGASETQLPPREGEDLLADIDRLYWEMLDARGDSPDEDSMPTEEISKPGEPTVSAPLPSPLEVPHAPETPPQAETEADAEELPALLEEVLWSAILLTRGAAGRKLESGIAEARLLQLLPPARLAQAASLVALPQSLLQRLGTELPKVRAALEVTEDLGPPGTKQRVTLFHAVREARDRLLDSAASESVAGASSRPSSGRSRPSVSSKRLKSKPRRSSMSYWTDESLDALEAPKRTAGR</sequence>
<feature type="compositionally biased region" description="Polar residues" evidence="1">
    <location>
        <begin position="69"/>
        <end position="78"/>
    </location>
</feature>
<feature type="region of interest" description="Disordered" evidence="1">
    <location>
        <begin position="67"/>
        <end position="459"/>
    </location>
</feature>
<feature type="region of interest" description="Disordered" evidence="1">
    <location>
        <begin position="537"/>
        <end position="585"/>
    </location>
</feature>
<gene>
    <name evidence="2" type="ORF">SNEC2469_LOCUS4454</name>
</gene>
<proteinExistence type="predicted"/>
<keyword evidence="3" id="KW-1185">Reference proteome</keyword>
<organism evidence="2 3">
    <name type="scientific">Symbiodinium necroappetens</name>
    <dbReference type="NCBI Taxonomy" id="1628268"/>
    <lineage>
        <taxon>Eukaryota</taxon>
        <taxon>Sar</taxon>
        <taxon>Alveolata</taxon>
        <taxon>Dinophyceae</taxon>
        <taxon>Suessiales</taxon>
        <taxon>Symbiodiniaceae</taxon>
        <taxon>Symbiodinium</taxon>
    </lineage>
</organism>
<feature type="compositionally biased region" description="Basic and acidic residues" evidence="1">
    <location>
        <begin position="269"/>
        <end position="285"/>
    </location>
</feature>
<feature type="compositionally biased region" description="Pro residues" evidence="1">
    <location>
        <begin position="144"/>
        <end position="155"/>
    </location>
</feature>
<feature type="compositionally biased region" description="Low complexity" evidence="1">
    <location>
        <begin position="290"/>
        <end position="303"/>
    </location>
</feature>
<feature type="compositionally biased region" description="Low complexity" evidence="1">
    <location>
        <begin position="407"/>
        <end position="423"/>
    </location>
</feature>
<feature type="compositionally biased region" description="Basic and acidic residues" evidence="1">
    <location>
        <begin position="215"/>
        <end position="241"/>
    </location>
</feature>
<name>A0A812LI47_9DINO</name>
<feature type="non-terminal residue" evidence="2">
    <location>
        <position position="1"/>
    </location>
</feature>
<evidence type="ECO:0000313" key="3">
    <source>
        <dbReference type="Proteomes" id="UP000601435"/>
    </source>
</evidence>